<reference evidence="2" key="2">
    <citation type="submission" date="2023-02" db="EMBL/GenBank/DDBJ databases">
        <title>'Rhodoalgimonas zhirmunskyi' gen. nov., isolated from a red alga.</title>
        <authorList>
            <person name="Nedashkovskaya O.I."/>
            <person name="Otstavnykh N.Y."/>
            <person name="Bystritskaya E.P."/>
            <person name="Balabanova L.A."/>
            <person name="Isaeva M.P."/>
        </authorList>
    </citation>
    <scope>NUCLEOTIDE SEQUENCE</scope>
    <source>
        <strain evidence="2">KCTC 52189</strain>
    </source>
</reference>
<reference evidence="2" key="1">
    <citation type="submission" date="2022-07" db="EMBL/GenBank/DDBJ databases">
        <authorList>
            <person name="Otstavnykh N."/>
            <person name="Isaeva M."/>
            <person name="Bystritskaya E."/>
        </authorList>
    </citation>
    <scope>NUCLEOTIDE SEQUENCE</scope>
    <source>
        <strain evidence="2">KCTC 52189</strain>
    </source>
</reference>
<comment type="caution">
    <text evidence="2">The sequence shown here is derived from an EMBL/GenBank/DDBJ whole genome shotgun (WGS) entry which is preliminary data.</text>
</comment>
<evidence type="ECO:0008006" key="4">
    <source>
        <dbReference type="Google" id="ProtNLM"/>
    </source>
</evidence>
<organism evidence="2 3">
    <name type="scientific">Marimonas arenosa</name>
    <dbReference type="NCBI Taxonomy" id="1795305"/>
    <lineage>
        <taxon>Bacteria</taxon>
        <taxon>Pseudomonadati</taxon>
        <taxon>Pseudomonadota</taxon>
        <taxon>Alphaproteobacteria</taxon>
        <taxon>Rhodobacterales</taxon>
        <taxon>Paracoccaceae</taxon>
        <taxon>Marimonas</taxon>
    </lineage>
</organism>
<evidence type="ECO:0000256" key="1">
    <source>
        <dbReference type="SAM" id="SignalP"/>
    </source>
</evidence>
<evidence type="ECO:0000313" key="2">
    <source>
        <dbReference type="EMBL" id="MDQ2091224.1"/>
    </source>
</evidence>
<dbReference type="RefSeq" id="WP_306736509.1">
    <property type="nucleotide sequence ID" value="NZ_JANHAX010000004.1"/>
</dbReference>
<keyword evidence="3" id="KW-1185">Reference proteome</keyword>
<name>A0AAE3WEH9_9RHOB</name>
<feature type="chain" id="PRO_5042281437" description="Lipoprotein" evidence="1">
    <location>
        <begin position="21"/>
        <end position="183"/>
    </location>
</feature>
<accession>A0AAE3WEH9</accession>
<dbReference type="EMBL" id="JANHAX010000004">
    <property type="protein sequence ID" value="MDQ2091224.1"/>
    <property type="molecule type" value="Genomic_DNA"/>
</dbReference>
<gene>
    <name evidence="2" type="ORF">NO357_15075</name>
</gene>
<evidence type="ECO:0000313" key="3">
    <source>
        <dbReference type="Proteomes" id="UP001226762"/>
    </source>
</evidence>
<feature type="signal peptide" evidence="1">
    <location>
        <begin position="1"/>
        <end position="20"/>
    </location>
</feature>
<dbReference type="PROSITE" id="PS51257">
    <property type="entry name" value="PROKAR_LIPOPROTEIN"/>
    <property type="match status" value="1"/>
</dbReference>
<sequence>MLRHLLSVLGLALLTACSGADDLDKPPVPLGNFALGHNVVVAPNLVKGPVSREADKDKFIAVMKEAVDERFGRYEGDKFYHLGISLEGYVLAQPGVPLVASPKSILIVNLTVWDDSKGEKLNAEVEQITVIESFGGHTLLGSGYTQSPEEQMRGLARNAAKQIERYLVRQNYSEGWFKDKDGA</sequence>
<proteinExistence type="predicted"/>
<dbReference type="Proteomes" id="UP001226762">
    <property type="component" value="Unassembled WGS sequence"/>
</dbReference>
<protein>
    <recommendedName>
        <fullName evidence="4">Lipoprotein</fullName>
    </recommendedName>
</protein>
<keyword evidence="1" id="KW-0732">Signal</keyword>
<dbReference type="AlphaFoldDB" id="A0AAE3WEH9"/>